<reference evidence="2" key="1">
    <citation type="submission" date="2021-06" db="EMBL/GenBank/DDBJ databases">
        <authorList>
            <person name="Kallberg Y."/>
            <person name="Tangrot J."/>
            <person name="Rosling A."/>
        </authorList>
    </citation>
    <scope>NUCLEOTIDE SEQUENCE</scope>
    <source>
        <strain evidence="2">IN212</strain>
    </source>
</reference>
<evidence type="ECO:0000256" key="1">
    <source>
        <dbReference type="SAM" id="MobiDB-lite"/>
    </source>
</evidence>
<dbReference type="EMBL" id="CAJVPZ010066138">
    <property type="protein sequence ID" value="CAG8795877.1"/>
    <property type="molecule type" value="Genomic_DNA"/>
</dbReference>
<evidence type="ECO:0000313" key="2">
    <source>
        <dbReference type="EMBL" id="CAG8795877.1"/>
    </source>
</evidence>
<feature type="compositionally biased region" description="Polar residues" evidence="1">
    <location>
        <begin position="16"/>
        <end position="37"/>
    </location>
</feature>
<sequence>MQYGQQNQPQQLDNQSIMASKQSLPQQSIQHQPLEISQMQYGQQNQPQQLTNQSKEQTKSDELVDAAREREEDTGCCLCDCLRISFQICIHGVKEQVEYDQTEEARRARAQGF</sequence>
<dbReference type="OrthoDB" id="10466448at2759"/>
<organism evidence="2 3">
    <name type="scientific">Racocetra fulgida</name>
    <dbReference type="NCBI Taxonomy" id="60492"/>
    <lineage>
        <taxon>Eukaryota</taxon>
        <taxon>Fungi</taxon>
        <taxon>Fungi incertae sedis</taxon>
        <taxon>Mucoromycota</taxon>
        <taxon>Glomeromycotina</taxon>
        <taxon>Glomeromycetes</taxon>
        <taxon>Diversisporales</taxon>
        <taxon>Gigasporaceae</taxon>
        <taxon>Racocetra</taxon>
    </lineage>
</organism>
<feature type="compositionally biased region" description="Low complexity" evidence="1">
    <location>
        <begin position="38"/>
        <end position="53"/>
    </location>
</feature>
<feature type="compositionally biased region" description="Basic and acidic residues" evidence="1">
    <location>
        <begin position="56"/>
        <end position="67"/>
    </location>
</feature>
<feature type="non-terminal residue" evidence="2">
    <location>
        <position position="1"/>
    </location>
</feature>
<proteinExistence type="predicted"/>
<evidence type="ECO:0000313" key="3">
    <source>
        <dbReference type="Proteomes" id="UP000789396"/>
    </source>
</evidence>
<accession>A0A9N9JT21</accession>
<protein>
    <submittedName>
        <fullName evidence="2">2117_t:CDS:1</fullName>
    </submittedName>
</protein>
<comment type="caution">
    <text evidence="2">The sequence shown here is derived from an EMBL/GenBank/DDBJ whole genome shotgun (WGS) entry which is preliminary data.</text>
</comment>
<dbReference type="AlphaFoldDB" id="A0A9N9JT21"/>
<feature type="region of interest" description="Disordered" evidence="1">
    <location>
        <begin position="1"/>
        <end position="67"/>
    </location>
</feature>
<name>A0A9N9JT21_9GLOM</name>
<feature type="compositionally biased region" description="Low complexity" evidence="1">
    <location>
        <begin position="1"/>
        <end position="15"/>
    </location>
</feature>
<dbReference type="Proteomes" id="UP000789396">
    <property type="component" value="Unassembled WGS sequence"/>
</dbReference>
<keyword evidence="3" id="KW-1185">Reference proteome</keyword>
<gene>
    <name evidence="2" type="ORF">RFULGI_LOCUS17224</name>
</gene>